<name>A0A7G5EBG5_9SPHI</name>
<dbReference type="AlphaFoldDB" id="A0A7G5EBG5"/>
<keyword evidence="3" id="KW-1185">Reference proteome</keyword>
<evidence type="ECO:0000313" key="2">
    <source>
        <dbReference type="EMBL" id="QMV71340.1"/>
    </source>
</evidence>
<dbReference type="InterPro" id="IPR036938">
    <property type="entry name" value="PAP2/HPO_sf"/>
</dbReference>
<organism evidence="2 3">
    <name type="scientific">Sphingobacterium paramultivorum</name>
    <dbReference type="NCBI Taxonomy" id="2886510"/>
    <lineage>
        <taxon>Bacteria</taxon>
        <taxon>Pseudomonadati</taxon>
        <taxon>Bacteroidota</taxon>
        <taxon>Sphingobacteriia</taxon>
        <taxon>Sphingobacteriales</taxon>
        <taxon>Sphingobacteriaceae</taxon>
        <taxon>Sphingobacterium</taxon>
    </lineage>
</organism>
<proteinExistence type="predicted"/>
<dbReference type="CDD" id="cd03394">
    <property type="entry name" value="PAP2_like_5"/>
    <property type="match status" value="1"/>
</dbReference>
<accession>A0A7G5EBG5</accession>
<evidence type="ECO:0000259" key="1">
    <source>
        <dbReference type="SMART" id="SM00014"/>
    </source>
</evidence>
<dbReference type="SUPFAM" id="SSF48317">
    <property type="entry name" value="Acid phosphatase/Vanadium-dependent haloperoxidase"/>
    <property type="match status" value="1"/>
</dbReference>
<dbReference type="EMBL" id="CP058555">
    <property type="protein sequence ID" value="QMV71340.1"/>
    <property type="molecule type" value="Genomic_DNA"/>
</dbReference>
<evidence type="ECO:0000313" key="3">
    <source>
        <dbReference type="Proteomes" id="UP000515450"/>
    </source>
</evidence>
<sequence>MAKSQTILTREVPTNIAQPERNNSAFSTNLTATRLTEGITSSNSLLSTDSTGLSAVIHRPSKKTKLNRFFQTAIDETPYKPHLTSFIVPTAFIGFGVASLSINGLKNLNLSTKDEISEHQLKHSNLDNYSQYVPAVMVYGLNALGVQGKHNFKDRTVIYLTSQLISGAMVLPLKHIVKEVRPDSSNNLSFPSGHTATAFSSAQFMFHEYHDSNFWLSISGYPFAIFTGTYRAINNKHWVGDIVAGAGFGILATELAYWVHPRINHLLFNDNKTTSATLMPFYQHKQFGLSYAKQF</sequence>
<protein>
    <submittedName>
        <fullName evidence="2">Phosphatase PAP2 family protein</fullName>
    </submittedName>
</protein>
<reference evidence="2 3" key="1">
    <citation type="journal article" date="2020" name="G3 (Bethesda)">
        <title>CeMbio - The Caenorhabditis elegans Microbiome Resource.</title>
        <authorList>
            <person name="Dirksen P."/>
            <person name="Assie A."/>
            <person name="Zimmermann J."/>
            <person name="Zhang F."/>
            <person name="Tietje A.M."/>
            <person name="Marsh S.A."/>
            <person name="Felix M.A."/>
            <person name="Shapira M."/>
            <person name="Kaleta C."/>
            <person name="Schulenburg H."/>
            <person name="Samuel B."/>
        </authorList>
    </citation>
    <scope>NUCLEOTIDE SEQUENCE [LARGE SCALE GENOMIC DNA]</scope>
    <source>
        <strain evidence="2 3">BIGb0170</strain>
    </source>
</reference>
<feature type="domain" description="Phosphatidic acid phosphatase type 2/haloperoxidase" evidence="1">
    <location>
        <begin position="156"/>
        <end position="257"/>
    </location>
</feature>
<dbReference type="Proteomes" id="UP000515450">
    <property type="component" value="Chromosome"/>
</dbReference>
<dbReference type="Gene3D" id="1.20.144.10">
    <property type="entry name" value="Phosphatidic acid phosphatase type 2/haloperoxidase"/>
    <property type="match status" value="1"/>
</dbReference>
<dbReference type="SMART" id="SM00014">
    <property type="entry name" value="acidPPc"/>
    <property type="match status" value="1"/>
</dbReference>
<dbReference type="InterPro" id="IPR000326">
    <property type="entry name" value="PAP2/HPO"/>
</dbReference>
<dbReference type="Pfam" id="PF01569">
    <property type="entry name" value="PAP2"/>
    <property type="match status" value="1"/>
</dbReference>
<gene>
    <name evidence="2" type="ORF">HS960_26310</name>
</gene>